<dbReference type="InterPro" id="IPR000032">
    <property type="entry name" value="HPr-like"/>
</dbReference>
<comment type="subcellular location">
    <subcellularLocation>
        <location evidence="1">Cytoplasm</location>
    </subcellularLocation>
</comment>
<dbReference type="PANTHER" id="PTHR33705">
    <property type="entry name" value="PHOSPHOCARRIER PROTEIN HPR"/>
    <property type="match status" value="1"/>
</dbReference>
<dbReference type="PROSITE" id="PS00369">
    <property type="entry name" value="PTS_HPR_HIS"/>
    <property type="match status" value="1"/>
</dbReference>
<feature type="region of interest" description="Disordered" evidence="4">
    <location>
        <begin position="1"/>
        <end position="58"/>
    </location>
</feature>
<dbReference type="Gene3D" id="3.30.1340.10">
    <property type="entry name" value="HPr-like"/>
    <property type="match status" value="1"/>
</dbReference>
<keyword evidence="2" id="KW-0963">Cytoplasm</keyword>
<accession>A0A938BN19</accession>
<comment type="caution">
    <text evidence="6">The sequence shown here is derived from an EMBL/GenBank/DDBJ whole genome shotgun (WGS) entry which is preliminary data.</text>
</comment>
<evidence type="ECO:0000259" key="5">
    <source>
        <dbReference type="PROSITE" id="PS51350"/>
    </source>
</evidence>
<dbReference type="CDD" id="cd00367">
    <property type="entry name" value="PTS-HPr_like"/>
    <property type="match status" value="1"/>
</dbReference>
<dbReference type="PRINTS" id="PR00107">
    <property type="entry name" value="PHOSPHOCPHPR"/>
</dbReference>
<dbReference type="GO" id="GO:0005737">
    <property type="term" value="C:cytoplasm"/>
    <property type="evidence" value="ECO:0007669"/>
    <property type="project" value="UniProtKB-SubCell"/>
</dbReference>
<dbReference type="InterPro" id="IPR035895">
    <property type="entry name" value="HPr-like_sf"/>
</dbReference>
<dbReference type="Proteomes" id="UP000748308">
    <property type="component" value="Unassembled WGS sequence"/>
</dbReference>
<evidence type="ECO:0000313" key="7">
    <source>
        <dbReference type="Proteomes" id="UP000748308"/>
    </source>
</evidence>
<name>A0A938BN19_UNCEI</name>
<dbReference type="PANTHER" id="PTHR33705:SF2">
    <property type="entry name" value="PHOSPHOCARRIER PROTEIN NPR"/>
    <property type="match status" value="1"/>
</dbReference>
<dbReference type="InterPro" id="IPR001020">
    <property type="entry name" value="PTS_HPr_His_P_site"/>
</dbReference>
<dbReference type="NCBIfam" id="TIGR01003">
    <property type="entry name" value="PTS_HPr_family"/>
    <property type="match status" value="1"/>
</dbReference>
<dbReference type="GO" id="GO:0009401">
    <property type="term" value="P:phosphoenolpyruvate-dependent sugar phosphotransferase system"/>
    <property type="evidence" value="ECO:0007669"/>
    <property type="project" value="UniProtKB-KW"/>
</dbReference>
<dbReference type="InterPro" id="IPR050399">
    <property type="entry name" value="HPr"/>
</dbReference>
<sequence>MPFGQRPPARLCSVSSAERSPPGVRSPGAGSGRRRWRRRPWASGPCSDPPGGGPVDGGRVHEAKVTVCNVPGIHARPAAILVQRASLFKADLFLATRGLTVNAKSIMGVMMLAAETGTELTIRGEGPDEREAVEALCSLVASGFGE</sequence>
<evidence type="ECO:0000256" key="1">
    <source>
        <dbReference type="ARBA" id="ARBA00004496"/>
    </source>
</evidence>
<feature type="domain" description="HPr" evidence="5">
    <location>
        <begin position="60"/>
        <end position="146"/>
    </location>
</feature>
<protein>
    <submittedName>
        <fullName evidence="6">HPr family phosphocarrier protein</fullName>
    </submittedName>
</protein>
<evidence type="ECO:0000256" key="4">
    <source>
        <dbReference type="SAM" id="MobiDB-lite"/>
    </source>
</evidence>
<gene>
    <name evidence="6" type="ORF">FJY75_12025</name>
</gene>
<evidence type="ECO:0000313" key="6">
    <source>
        <dbReference type="EMBL" id="MBM3318569.1"/>
    </source>
</evidence>
<feature type="compositionally biased region" description="Low complexity" evidence="4">
    <location>
        <begin position="19"/>
        <end position="28"/>
    </location>
</feature>
<reference evidence="6" key="1">
    <citation type="submission" date="2019-03" db="EMBL/GenBank/DDBJ databases">
        <title>Lake Tanganyika Metagenome-Assembled Genomes (MAGs).</title>
        <authorList>
            <person name="Tran P."/>
        </authorList>
    </citation>
    <scope>NUCLEOTIDE SEQUENCE</scope>
    <source>
        <strain evidence="6">M_DeepCast_400m_m2_100</strain>
    </source>
</reference>
<dbReference type="EMBL" id="VGIY01000403">
    <property type="protein sequence ID" value="MBM3318569.1"/>
    <property type="molecule type" value="Genomic_DNA"/>
</dbReference>
<evidence type="ECO:0000256" key="2">
    <source>
        <dbReference type="ARBA" id="ARBA00022490"/>
    </source>
</evidence>
<dbReference type="Pfam" id="PF00381">
    <property type="entry name" value="PTS-HPr"/>
    <property type="match status" value="1"/>
</dbReference>
<dbReference type="AlphaFoldDB" id="A0A938BN19"/>
<keyword evidence="3" id="KW-0598">Phosphotransferase system</keyword>
<evidence type="ECO:0000256" key="3">
    <source>
        <dbReference type="ARBA" id="ARBA00022683"/>
    </source>
</evidence>
<organism evidence="6 7">
    <name type="scientific">Eiseniibacteriota bacterium</name>
    <dbReference type="NCBI Taxonomy" id="2212470"/>
    <lineage>
        <taxon>Bacteria</taxon>
        <taxon>Candidatus Eiseniibacteriota</taxon>
    </lineage>
</organism>
<dbReference type="SUPFAM" id="SSF55594">
    <property type="entry name" value="HPr-like"/>
    <property type="match status" value="1"/>
</dbReference>
<proteinExistence type="predicted"/>
<dbReference type="PROSITE" id="PS51350">
    <property type="entry name" value="PTS_HPR_DOM"/>
    <property type="match status" value="1"/>
</dbReference>